<sequence length="591" mass="65818">MKSTILKYLVWGICILGSQKLYAQISKIKFATPVKDSVTTTASSITFSGIVLQKPFGKLTINNRPIKIYNTGTFAVKIDSLQIGMNAIDVVYLDKSNQSQQTFLVTKTLPVKAQPTKSFAIDYVNTYPENIRWAQIGDMIQINAKATPGMQLSCNSTPLYEENKGINSLGIYKGSYIVRKEDTGKNFRLDLKLEDSIKKNSLVQQVGSPIRILTNDNLYGHTIGKLPYMNFGYGDDRLGGAKMTYLDSLIPFVVSGKIGTNYKVKLSDAQYAYIPESNFVLDSASQIPDETILSGNWRVEPRTDGDILNINLEQRRPYSSITEVNPSRLLIDIYGTVSNTNWITKLQGLKVIKNIWYEQLPNNILRVFIDLNSSQQWGYDIHYEGNNLVVFLKKGPKSNNWKDITIAIDAGHGGENLGADGLTGALEKDVTLTMALKLSKKLQALGAKVVMTRTKDTTLSMVERITQLKAASPDLLVSLHCNSAGNPFTQGNSTYYRYIGFATLSEYIHKEMLKLGLEDYGNIGSFNFALSGPTNYINALNELAFISNPEDEEKLLNPIWQDKMVQATVTGISNFLNANIPGKEPKLKRKK</sequence>
<reference evidence="5 6" key="1">
    <citation type="submission" date="2017-11" db="EMBL/GenBank/DDBJ databases">
        <title>Infants hospitalized years apart are colonized by the same room-sourced microbial strains.</title>
        <authorList>
            <person name="Brooks B."/>
            <person name="Olm M.R."/>
            <person name="Firek B.A."/>
            <person name="Baker R."/>
            <person name="Thomas B.C."/>
            <person name="Morowitz M.J."/>
            <person name="Banfield J.F."/>
        </authorList>
    </citation>
    <scope>NUCLEOTIDE SEQUENCE [LARGE SCALE GENOMIC DNA]</scope>
    <source>
        <strain evidence="5">S2_009_000_R2_76</strain>
    </source>
</reference>
<dbReference type="Gene3D" id="2.60.40.3500">
    <property type="match status" value="1"/>
</dbReference>
<dbReference type="PANTHER" id="PTHR30404:SF0">
    <property type="entry name" value="N-ACETYLMURAMOYL-L-ALANINE AMIDASE AMIC"/>
    <property type="match status" value="1"/>
</dbReference>
<dbReference type="GO" id="GO:0009253">
    <property type="term" value="P:peptidoglycan catabolic process"/>
    <property type="evidence" value="ECO:0007669"/>
    <property type="project" value="InterPro"/>
</dbReference>
<dbReference type="SMART" id="SM00646">
    <property type="entry name" value="Ami_3"/>
    <property type="match status" value="1"/>
</dbReference>
<name>A0A2W5GLS7_9SPHI</name>
<dbReference type="Gene3D" id="2.60.40.10">
    <property type="entry name" value="Immunoglobulins"/>
    <property type="match status" value="1"/>
</dbReference>
<dbReference type="EC" id="3.5.1.28" evidence="2"/>
<keyword evidence="3" id="KW-0378">Hydrolase</keyword>
<dbReference type="InterPro" id="IPR013783">
    <property type="entry name" value="Ig-like_fold"/>
</dbReference>
<accession>A0A2W5GLS7</accession>
<proteinExistence type="predicted"/>
<dbReference type="EMBL" id="QFOI01000328">
    <property type="protein sequence ID" value="PZP44202.1"/>
    <property type="molecule type" value="Genomic_DNA"/>
</dbReference>
<dbReference type="Gene3D" id="3.40.630.40">
    <property type="entry name" value="Zn-dependent exopeptidases"/>
    <property type="match status" value="1"/>
</dbReference>
<dbReference type="InterPro" id="IPR021731">
    <property type="entry name" value="AMIN_dom"/>
</dbReference>
<dbReference type="Pfam" id="PF01520">
    <property type="entry name" value="Amidase_3"/>
    <property type="match status" value="1"/>
</dbReference>
<gene>
    <name evidence="5" type="ORF">DI598_14805</name>
</gene>
<evidence type="ECO:0000313" key="5">
    <source>
        <dbReference type="EMBL" id="PZP44202.1"/>
    </source>
</evidence>
<dbReference type="AlphaFoldDB" id="A0A2W5GLS7"/>
<dbReference type="InterPro" id="IPR050695">
    <property type="entry name" value="N-acetylmuramoyl_amidase_3"/>
</dbReference>
<dbReference type="Pfam" id="PF11741">
    <property type="entry name" value="AMIN"/>
    <property type="match status" value="1"/>
</dbReference>
<dbReference type="InterPro" id="IPR002508">
    <property type="entry name" value="MurNAc-LAA_cat"/>
</dbReference>
<dbReference type="Proteomes" id="UP000249645">
    <property type="component" value="Unassembled WGS sequence"/>
</dbReference>
<evidence type="ECO:0000256" key="2">
    <source>
        <dbReference type="ARBA" id="ARBA00011901"/>
    </source>
</evidence>
<comment type="catalytic activity">
    <reaction evidence="1">
        <text>Hydrolyzes the link between N-acetylmuramoyl residues and L-amino acid residues in certain cell-wall glycopeptides.</text>
        <dbReference type="EC" id="3.5.1.28"/>
    </reaction>
</comment>
<organism evidence="5 6">
    <name type="scientific">Pseudopedobacter saltans</name>
    <dbReference type="NCBI Taxonomy" id="151895"/>
    <lineage>
        <taxon>Bacteria</taxon>
        <taxon>Pseudomonadati</taxon>
        <taxon>Bacteroidota</taxon>
        <taxon>Sphingobacteriia</taxon>
        <taxon>Sphingobacteriales</taxon>
        <taxon>Sphingobacteriaceae</taxon>
        <taxon>Pseudopedobacter</taxon>
    </lineage>
</organism>
<dbReference type="SUPFAM" id="SSF53187">
    <property type="entry name" value="Zn-dependent exopeptidases"/>
    <property type="match status" value="1"/>
</dbReference>
<comment type="caution">
    <text evidence="5">The sequence shown here is derived from an EMBL/GenBank/DDBJ whole genome shotgun (WGS) entry which is preliminary data.</text>
</comment>
<protein>
    <recommendedName>
        <fullName evidence="2">N-acetylmuramoyl-L-alanine amidase</fullName>
        <ecNumber evidence="2">3.5.1.28</ecNumber>
    </recommendedName>
</protein>
<evidence type="ECO:0000256" key="3">
    <source>
        <dbReference type="ARBA" id="ARBA00022801"/>
    </source>
</evidence>
<dbReference type="GO" id="GO:0008745">
    <property type="term" value="F:N-acetylmuramoyl-L-alanine amidase activity"/>
    <property type="evidence" value="ECO:0007669"/>
    <property type="project" value="UniProtKB-EC"/>
</dbReference>
<dbReference type="GO" id="GO:0030288">
    <property type="term" value="C:outer membrane-bounded periplasmic space"/>
    <property type="evidence" value="ECO:0007669"/>
    <property type="project" value="TreeGrafter"/>
</dbReference>
<evidence type="ECO:0000313" key="6">
    <source>
        <dbReference type="Proteomes" id="UP000249645"/>
    </source>
</evidence>
<evidence type="ECO:0000259" key="4">
    <source>
        <dbReference type="SMART" id="SM00646"/>
    </source>
</evidence>
<feature type="domain" description="MurNAc-LAA" evidence="4">
    <location>
        <begin position="466"/>
        <end position="573"/>
    </location>
</feature>
<dbReference type="PANTHER" id="PTHR30404">
    <property type="entry name" value="N-ACETYLMURAMOYL-L-ALANINE AMIDASE"/>
    <property type="match status" value="1"/>
</dbReference>
<evidence type="ECO:0000256" key="1">
    <source>
        <dbReference type="ARBA" id="ARBA00001561"/>
    </source>
</evidence>
<dbReference type="CDD" id="cd02696">
    <property type="entry name" value="MurNAc-LAA"/>
    <property type="match status" value="1"/>
</dbReference>